<protein>
    <submittedName>
        <fullName evidence="2">VOC family protein</fullName>
    </submittedName>
</protein>
<evidence type="ECO:0000259" key="1">
    <source>
        <dbReference type="PROSITE" id="PS51819"/>
    </source>
</evidence>
<evidence type="ECO:0000313" key="3">
    <source>
        <dbReference type="Proteomes" id="UP000565078"/>
    </source>
</evidence>
<reference evidence="3" key="1">
    <citation type="journal article" date="2020" name="bioRxiv">
        <title>A rank-normalized archaeal taxonomy based on genome phylogeny resolves widespread incomplete and uneven classifications.</title>
        <authorList>
            <person name="Rinke C."/>
            <person name="Chuvochina M."/>
            <person name="Mussig A.J."/>
            <person name="Chaumeil P.-A."/>
            <person name="Waite D.W."/>
            <person name="Whitman W.B."/>
            <person name="Parks D.H."/>
            <person name="Hugenholtz P."/>
        </authorList>
    </citation>
    <scope>NUCLEOTIDE SEQUENCE [LARGE SCALE GENOMIC DNA]</scope>
</reference>
<dbReference type="Proteomes" id="UP000565078">
    <property type="component" value="Unassembled WGS sequence"/>
</dbReference>
<organism evidence="2 3">
    <name type="scientific">Candidatus Iainarchaeum sp</name>
    <dbReference type="NCBI Taxonomy" id="3101447"/>
    <lineage>
        <taxon>Archaea</taxon>
        <taxon>Candidatus Iainarchaeota</taxon>
        <taxon>Candidatus Iainarchaeia</taxon>
        <taxon>Candidatus Iainarchaeales</taxon>
        <taxon>Candidatus Iainarchaeaceae</taxon>
        <taxon>Candidatus Iainarchaeum</taxon>
    </lineage>
</organism>
<name>A0A7J4IYF2_9ARCH</name>
<dbReference type="InterPro" id="IPR029068">
    <property type="entry name" value="Glyas_Bleomycin-R_OHBP_Dase"/>
</dbReference>
<comment type="caution">
    <text evidence="2">The sequence shown here is derived from an EMBL/GenBank/DDBJ whole genome shotgun (WGS) entry which is preliminary data.</text>
</comment>
<dbReference type="InterPro" id="IPR037523">
    <property type="entry name" value="VOC_core"/>
</dbReference>
<dbReference type="AlphaFoldDB" id="A0A7J4IYF2"/>
<proteinExistence type="predicted"/>
<dbReference type="CDD" id="cd06587">
    <property type="entry name" value="VOC"/>
    <property type="match status" value="1"/>
</dbReference>
<dbReference type="EMBL" id="DUGC01000067">
    <property type="protein sequence ID" value="HIH09880.1"/>
    <property type="molecule type" value="Genomic_DNA"/>
</dbReference>
<feature type="domain" description="VOC" evidence="1">
    <location>
        <begin position="1"/>
        <end position="38"/>
    </location>
</feature>
<dbReference type="PROSITE" id="PS51819">
    <property type="entry name" value="VOC"/>
    <property type="match status" value="1"/>
</dbReference>
<dbReference type="SUPFAM" id="SSF54593">
    <property type="entry name" value="Glyoxalase/Bleomycin resistance protein/Dihydroxybiphenyl dioxygenase"/>
    <property type="match status" value="1"/>
</dbReference>
<dbReference type="Gene3D" id="3.10.180.10">
    <property type="entry name" value="2,3-Dihydroxybiphenyl 1,2-Dioxygenase, domain 1"/>
    <property type="match status" value="1"/>
</dbReference>
<evidence type="ECO:0000313" key="2">
    <source>
        <dbReference type="EMBL" id="HIH09880.1"/>
    </source>
</evidence>
<accession>A0A7J4IYF2</accession>
<gene>
    <name evidence="2" type="ORF">HA254_04380</name>
</gene>
<sequence>MVCVSEPVTISNCDPEIDGKRFFYFKDPDGNLIELFNRTENLYSYN</sequence>